<dbReference type="PRINTS" id="PR00398">
    <property type="entry name" value="STRDHORMONER"/>
</dbReference>
<reference evidence="12" key="1">
    <citation type="submission" date="2020-09" db="EMBL/GenBank/DDBJ databases">
        <authorList>
            <person name="Kikuchi T."/>
        </authorList>
    </citation>
    <scope>NUCLEOTIDE SEQUENCE</scope>
    <source>
        <strain evidence="12">Ka4C1</strain>
    </source>
</reference>
<dbReference type="GO" id="GO:0000978">
    <property type="term" value="F:RNA polymerase II cis-regulatory region sequence-specific DNA binding"/>
    <property type="evidence" value="ECO:0007669"/>
    <property type="project" value="TreeGrafter"/>
</dbReference>
<keyword evidence="6" id="KW-0238">DNA-binding</keyword>
<dbReference type="InterPro" id="IPR000536">
    <property type="entry name" value="Nucl_hrmn_rcpt_lig-bd"/>
</dbReference>
<dbReference type="PROSITE" id="PS51843">
    <property type="entry name" value="NR_LBD"/>
    <property type="match status" value="1"/>
</dbReference>
<keyword evidence="2" id="KW-0479">Metal-binding</keyword>
<keyword evidence="5" id="KW-0805">Transcription regulation</keyword>
<keyword evidence="7" id="KW-0804">Transcription</keyword>
<comment type="caution">
    <text evidence="12">The sequence shown here is derived from an EMBL/GenBank/DDBJ whole genome shotgun (WGS) entry which is preliminary data.</text>
</comment>
<dbReference type="InterPro" id="IPR013088">
    <property type="entry name" value="Znf_NHR/GATA"/>
</dbReference>
<proteinExistence type="predicted"/>
<dbReference type="Proteomes" id="UP000659654">
    <property type="component" value="Unassembled WGS sequence"/>
</dbReference>
<dbReference type="SUPFAM" id="SSF48508">
    <property type="entry name" value="Nuclear receptor ligand-binding domain"/>
    <property type="match status" value="1"/>
</dbReference>
<feature type="domain" description="NR LBD" evidence="11">
    <location>
        <begin position="285"/>
        <end position="522"/>
    </location>
</feature>
<dbReference type="InterPro" id="IPR035500">
    <property type="entry name" value="NHR-like_dom_sf"/>
</dbReference>
<dbReference type="Gene3D" id="1.10.565.10">
    <property type="entry name" value="Retinoid X Receptor"/>
    <property type="match status" value="1"/>
</dbReference>
<evidence type="ECO:0000313" key="12">
    <source>
        <dbReference type="EMBL" id="CAD5209241.1"/>
    </source>
</evidence>
<comment type="subcellular location">
    <subcellularLocation>
        <location evidence="1">Nucleus</location>
    </subcellularLocation>
</comment>
<dbReference type="EMBL" id="CAJFCV020000001">
    <property type="protein sequence ID" value="CAG9084131.1"/>
    <property type="molecule type" value="Genomic_DNA"/>
</dbReference>
<keyword evidence="4" id="KW-0862">Zinc</keyword>
<keyword evidence="13" id="KW-1185">Reference proteome</keyword>
<dbReference type="Pfam" id="PF00104">
    <property type="entry name" value="Hormone_recep"/>
    <property type="match status" value="1"/>
</dbReference>
<dbReference type="AlphaFoldDB" id="A0A7I8XCQ4"/>
<dbReference type="PANTHER" id="PTHR45805:SF2">
    <property type="entry name" value="NUCLEAR HORMONE RECEPTOR HR3-RELATED"/>
    <property type="match status" value="1"/>
</dbReference>
<dbReference type="EMBL" id="CAJFDI010000001">
    <property type="protein sequence ID" value="CAD5209241.1"/>
    <property type="molecule type" value="Genomic_DNA"/>
</dbReference>
<dbReference type="SUPFAM" id="SSF57716">
    <property type="entry name" value="Glucocorticoid receptor-like (DNA-binding domain)"/>
    <property type="match status" value="1"/>
</dbReference>
<dbReference type="PROSITE" id="PS51030">
    <property type="entry name" value="NUCLEAR_REC_DBD_2"/>
    <property type="match status" value="1"/>
</dbReference>
<accession>A0A7I8XCQ4</accession>
<dbReference type="FunFam" id="3.30.50.10:FF:000003">
    <property type="entry name" value="Nuclear orphan receptor ROR-beta"/>
    <property type="match status" value="1"/>
</dbReference>
<dbReference type="CDD" id="cd06968">
    <property type="entry name" value="NR_DBD_ROR"/>
    <property type="match status" value="1"/>
</dbReference>
<dbReference type="Gene3D" id="3.30.50.10">
    <property type="entry name" value="Erythroid Transcription Factor GATA-1, subunit A"/>
    <property type="match status" value="1"/>
</dbReference>
<keyword evidence="8" id="KW-0675">Receptor</keyword>
<dbReference type="InterPro" id="IPR001723">
    <property type="entry name" value="Nuclear_hrmn_rcpt"/>
</dbReference>
<name>A0A7I8XCQ4_BURXY</name>
<keyword evidence="3" id="KW-0863">Zinc-finger</keyword>
<dbReference type="SMART" id="SM00399">
    <property type="entry name" value="ZnF_C4"/>
    <property type="match status" value="1"/>
</dbReference>
<evidence type="ECO:0000313" key="13">
    <source>
        <dbReference type="Proteomes" id="UP000659654"/>
    </source>
</evidence>
<dbReference type="PROSITE" id="PS00031">
    <property type="entry name" value="NUCLEAR_REC_DBD_1"/>
    <property type="match status" value="1"/>
</dbReference>
<evidence type="ECO:0000256" key="7">
    <source>
        <dbReference type="ARBA" id="ARBA00023163"/>
    </source>
</evidence>
<dbReference type="InterPro" id="IPR001628">
    <property type="entry name" value="Znf_hrmn_rcpt"/>
</dbReference>
<evidence type="ECO:0000256" key="1">
    <source>
        <dbReference type="ARBA" id="ARBA00004123"/>
    </source>
</evidence>
<dbReference type="GO" id="GO:0004879">
    <property type="term" value="F:nuclear receptor activity"/>
    <property type="evidence" value="ECO:0007669"/>
    <property type="project" value="TreeGrafter"/>
</dbReference>
<dbReference type="PANTHER" id="PTHR45805">
    <property type="entry name" value="NUCLEAR HORMONE RECEPTOR HR3-RELATED"/>
    <property type="match status" value="1"/>
</dbReference>
<evidence type="ECO:0000259" key="10">
    <source>
        <dbReference type="PROSITE" id="PS51030"/>
    </source>
</evidence>
<gene>
    <name evidence="12" type="ORF">BXYJ_LOCUS1344</name>
</gene>
<dbReference type="GO" id="GO:0005634">
    <property type="term" value="C:nucleus"/>
    <property type="evidence" value="ECO:0007669"/>
    <property type="project" value="UniProtKB-SubCell"/>
</dbReference>
<feature type="domain" description="Nuclear receptor" evidence="10">
    <location>
        <begin position="64"/>
        <end position="139"/>
    </location>
</feature>
<dbReference type="OrthoDB" id="5771769at2759"/>
<dbReference type="PRINTS" id="PR00047">
    <property type="entry name" value="STROIDFINGER"/>
</dbReference>
<sequence length="527" mass="59874">MKRAIAQYLARQNSAGFFVPATALPVFFAFDPCTSEAPTGAASRRNLTPHPLNLMVAVSAQIEVIPCKVCGDKSSGVHYGVITCEGCKGFFRRSQNTPVSYQCPRQKNCIVDRVNRNRCQYCRLKKCMELGMSREAVKFGRMSKKQREKVEDEARMCRERAVYQNSPVPYQYEYKYSPNQMYVSSQTVSTTQSIPTYDMYHHSSPGGYPPSSSINGIPQPNTPMPMAYAQQPHHGLAPAEPYRYQANALPGYPVVQMGQLPPSDPYVSEYKTEYDIPHSEVSTTFDEGMVDIIVSAYDNVHTHYRNGNDNDENISVIAKQEMFMNLDRTKGWKMFADEITRVITSVIEFAKSIHNFTLIDQSTQIEILKNVAFEVAVVMAPHLMELDNNGTIIIGDVRLPLSYFACIDDMDYNFGLSLIHHLQELALFNLTNQEVALLSAAILMQSADCQHEFVEKLKEHLKQHISTRAVIEENTGDMFGRLWNFVSQIGNLKRQHSECLHRFLNQNQAFYEELPPLYKELFWGTSV</sequence>
<evidence type="ECO:0000256" key="9">
    <source>
        <dbReference type="ARBA" id="ARBA00023242"/>
    </source>
</evidence>
<evidence type="ECO:0000256" key="5">
    <source>
        <dbReference type="ARBA" id="ARBA00023015"/>
    </source>
</evidence>
<evidence type="ECO:0000256" key="2">
    <source>
        <dbReference type="ARBA" id="ARBA00022723"/>
    </source>
</evidence>
<protein>
    <submittedName>
        <fullName evidence="12">(pine wood nematode) hypothetical protein</fullName>
    </submittedName>
</protein>
<keyword evidence="9" id="KW-0539">Nucleus</keyword>
<evidence type="ECO:0000256" key="6">
    <source>
        <dbReference type="ARBA" id="ARBA00023125"/>
    </source>
</evidence>
<dbReference type="Proteomes" id="UP000582659">
    <property type="component" value="Unassembled WGS sequence"/>
</dbReference>
<dbReference type="GO" id="GO:0008270">
    <property type="term" value="F:zinc ion binding"/>
    <property type="evidence" value="ECO:0007669"/>
    <property type="project" value="UniProtKB-KW"/>
</dbReference>
<dbReference type="Pfam" id="PF00105">
    <property type="entry name" value="zf-C4"/>
    <property type="match status" value="1"/>
</dbReference>
<evidence type="ECO:0000256" key="8">
    <source>
        <dbReference type="ARBA" id="ARBA00023170"/>
    </source>
</evidence>
<dbReference type="InterPro" id="IPR044101">
    <property type="entry name" value="NR_DBD_ROR"/>
</dbReference>
<evidence type="ECO:0000256" key="3">
    <source>
        <dbReference type="ARBA" id="ARBA00022771"/>
    </source>
</evidence>
<evidence type="ECO:0000259" key="11">
    <source>
        <dbReference type="PROSITE" id="PS51843"/>
    </source>
</evidence>
<evidence type="ECO:0000256" key="4">
    <source>
        <dbReference type="ARBA" id="ARBA00022833"/>
    </source>
</evidence>
<organism evidence="12 13">
    <name type="scientific">Bursaphelenchus xylophilus</name>
    <name type="common">Pinewood nematode worm</name>
    <name type="synonym">Aphelenchoides xylophilus</name>
    <dbReference type="NCBI Taxonomy" id="6326"/>
    <lineage>
        <taxon>Eukaryota</taxon>
        <taxon>Metazoa</taxon>
        <taxon>Ecdysozoa</taxon>
        <taxon>Nematoda</taxon>
        <taxon>Chromadorea</taxon>
        <taxon>Rhabditida</taxon>
        <taxon>Tylenchina</taxon>
        <taxon>Tylenchomorpha</taxon>
        <taxon>Aphelenchoidea</taxon>
        <taxon>Aphelenchoididae</taxon>
        <taxon>Bursaphelenchus</taxon>
    </lineage>
</organism>